<evidence type="ECO:0000256" key="1">
    <source>
        <dbReference type="SAM" id="MobiDB-lite"/>
    </source>
</evidence>
<proteinExistence type="predicted"/>
<name>Q1LQI4_CUPMC</name>
<protein>
    <recommendedName>
        <fullName evidence="2">DUF1854 domain-containing protein</fullName>
    </recommendedName>
</protein>
<dbReference type="AlphaFoldDB" id="Q1LQI4"/>
<feature type="region of interest" description="Disordered" evidence="1">
    <location>
        <begin position="1"/>
        <end position="21"/>
    </location>
</feature>
<gene>
    <name evidence="3" type="ordered locus">Rmet_0706</name>
</gene>
<reference evidence="4" key="1">
    <citation type="journal article" date="2010" name="PLoS ONE">
        <title>The complete genome sequence of Cupriavidus metallidurans strain CH34, a master survivalist in harsh and anthropogenic environments.</title>
        <authorList>
            <person name="Janssen P.J."/>
            <person name="Van Houdt R."/>
            <person name="Moors H."/>
            <person name="Monsieurs P."/>
            <person name="Morin N."/>
            <person name="Michaux A."/>
            <person name="Benotmane M.A."/>
            <person name="Leys N."/>
            <person name="Vallaeys T."/>
            <person name="Lapidus A."/>
            <person name="Monchy S."/>
            <person name="Medigue C."/>
            <person name="Taghavi S."/>
            <person name="McCorkle S."/>
            <person name="Dunn J."/>
            <person name="van der Lelie D."/>
            <person name="Mergeay M."/>
        </authorList>
    </citation>
    <scope>NUCLEOTIDE SEQUENCE [LARGE SCALE GENOMIC DNA]</scope>
    <source>
        <strain evidence="4">ATCC 43123 / DSM 2839 / NBRC 102507 / CH34</strain>
    </source>
</reference>
<dbReference type="EMBL" id="CP000352">
    <property type="protein sequence ID" value="ABF07592.1"/>
    <property type="molecule type" value="Genomic_DNA"/>
</dbReference>
<dbReference type="Proteomes" id="UP000002429">
    <property type="component" value="Chromosome"/>
</dbReference>
<dbReference type="InterPro" id="IPR015005">
    <property type="entry name" value="DUF1854"/>
</dbReference>
<dbReference type="HOGENOM" id="CLU_121383_1_0_4"/>
<organism evidence="3 4">
    <name type="scientific">Cupriavidus metallidurans (strain ATCC 43123 / DSM 2839 / NBRC 102507 / CH34)</name>
    <name type="common">Ralstonia metallidurans</name>
    <dbReference type="NCBI Taxonomy" id="266264"/>
    <lineage>
        <taxon>Bacteria</taxon>
        <taxon>Pseudomonadati</taxon>
        <taxon>Pseudomonadota</taxon>
        <taxon>Betaproteobacteria</taxon>
        <taxon>Burkholderiales</taxon>
        <taxon>Burkholderiaceae</taxon>
        <taxon>Cupriavidus</taxon>
    </lineage>
</organism>
<evidence type="ECO:0000259" key="2">
    <source>
        <dbReference type="Pfam" id="PF08909"/>
    </source>
</evidence>
<dbReference type="STRING" id="266264.Rmet_0706"/>
<feature type="domain" description="DUF1854" evidence="2">
    <location>
        <begin position="41"/>
        <end position="170"/>
    </location>
</feature>
<keyword evidence="4" id="KW-1185">Reference proteome</keyword>
<evidence type="ECO:0000313" key="4">
    <source>
        <dbReference type="Proteomes" id="UP000002429"/>
    </source>
</evidence>
<sequence length="171" mass="18944">MRSNQTSEQTQEQPAMQTPDFNLSRNSFGKLVLTLADGLSHDGVVPVRAFPISAPDGGVGMMSTDGRELAWIPSLDGLPAPIRELIEAELAAREFMPEIRKIVGVSTYATPSVWTVQTDRGQTDLVLRGEEDIRRLVGNTLLISDSHGIHYLIRDLMALDKPSRKIMDRFL</sequence>
<dbReference type="KEGG" id="rme:Rmet_0706"/>
<accession>Q1LQI4</accession>
<dbReference type="Pfam" id="PF08909">
    <property type="entry name" value="DUF1854"/>
    <property type="match status" value="1"/>
</dbReference>
<dbReference type="eggNOG" id="ENOG5031GY9">
    <property type="taxonomic scope" value="Bacteria"/>
</dbReference>
<evidence type="ECO:0000313" key="3">
    <source>
        <dbReference type="EMBL" id="ABF07592.1"/>
    </source>
</evidence>